<evidence type="ECO:0000313" key="5">
    <source>
        <dbReference type="Proteomes" id="UP000052015"/>
    </source>
</evidence>
<evidence type="ECO:0000256" key="1">
    <source>
        <dbReference type="ARBA" id="ARBA00007888"/>
    </source>
</evidence>
<evidence type="ECO:0000256" key="3">
    <source>
        <dbReference type="ARBA" id="ARBA00023004"/>
    </source>
</evidence>
<name>A0A0R3JSW7_CALMK</name>
<gene>
    <name evidence="4" type="primary">hypD</name>
    <name evidence="4" type="ORF">ABG79_01598</name>
</gene>
<dbReference type="Gene3D" id="3.40.50.11750">
    <property type="entry name" value="HypD, alpha/beta domain 1"/>
    <property type="match status" value="2"/>
</dbReference>
<comment type="caution">
    <text evidence="4">The sequence shown here is derived from an EMBL/GenBank/DDBJ whole genome shotgun (WGS) entry which is preliminary data.</text>
</comment>
<dbReference type="RefSeq" id="WP_200956807.1">
    <property type="nucleotide sequence ID" value="NZ_LKHP01000008.1"/>
</dbReference>
<evidence type="ECO:0000313" key="4">
    <source>
        <dbReference type="EMBL" id="KRQ86615.1"/>
    </source>
</evidence>
<dbReference type="PATRIC" id="fig|908809.3.peg.1603"/>
<dbReference type="PIRSF" id="PIRSF005622">
    <property type="entry name" value="Hydrgn_mat_hypD"/>
    <property type="match status" value="1"/>
</dbReference>
<sequence>MQLKFKDYDKMSNIVNYLRNYNGPAVKIMEVCGTHTMSIARSGIRTLLSEKIKLISGPGCPVCVTAINRIDEIFELAKRHDTIIATFGDMLKVPGSKAGFNLSMLKSQGANIQIVYSAMDALNLAMNNKENEIIFLGIGFETTAPGTAVAIKEAAVKCIENFSVFSMHKYVEPALRALIESDDFDIDGFLCPGHVSTILGIRGFEFLVEEYKIPSVITGFEAEDILVAIYKILNQITGDNPSIENEYLRIVSYEGNKLAQNMLNEVFYPDDDLWRGIGVINKSGMAIRNKYSKFDAVKKFNINLDFVDKSTACKCGEIIKGKIQPDECKLFAINCTPENPIGPCMVSSEGACAAFYKYLRF</sequence>
<dbReference type="GO" id="GO:0051604">
    <property type="term" value="P:protein maturation"/>
    <property type="evidence" value="ECO:0007669"/>
    <property type="project" value="TreeGrafter"/>
</dbReference>
<keyword evidence="3" id="KW-0408">Iron</keyword>
<dbReference type="GO" id="GO:0070025">
    <property type="term" value="F:carbon monoxide binding"/>
    <property type="evidence" value="ECO:0007669"/>
    <property type="project" value="TreeGrafter"/>
</dbReference>
<dbReference type="GO" id="GO:0005506">
    <property type="term" value="F:iron ion binding"/>
    <property type="evidence" value="ECO:0007669"/>
    <property type="project" value="TreeGrafter"/>
</dbReference>
<protein>
    <submittedName>
        <fullName evidence="4">Hydrogenase expression/formation protein HypD</fullName>
    </submittedName>
</protein>
<dbReference type="InterPro" id="IPR002780">
    <property type="entry name" value="Hyd_form_HypD"/>
</dbReference>
<dbReference type="Gene3D" id="6.10.20.100">
    <property type="match status" value="1"/>
</dbReference>
<dbReference type="GO" id="GO:0051539">
    <property type="term" value="F:4 iron, 4 sulfur cluster binding"/>
    <property type="evidence" value="ECO:0007669"/>
    <property type="project" value="TreeGrafter"/>
</dbReference>
<dbReference type="InterPro" id="IPR042244">
    <property type="entry name" value="HypD_2_sf"/>
</dbReference>
<dbReference type="PANTHER" id="PTHR30149">
    <property type="entry name" value="HYDROGENASE PROTEIN ASSEMBLY PROTEIN HYPD"/>
    <property type="match status" value="1"/>
</dbReference>
<organism evidence="4 5">
    <name type="scientific">Caloramator mitchellensis</name>
    <dbReference type="NCBI Taxonomy" id="908809"/>
    <lineage>
        <taxon>Bacteria</taxon>
        <taxon>Bacillati</taxon>
        <taxon>Bacillota</taxon>
        <taxon>Clostridia</taxon>
        <taxon>Eubacteriales</taxon>
        <taxon>Clostridiaceae</taxon>
        <taxon>Caloramator</taxon>
    </lineage>
</organism>
<keyword evidence="5" id="KW-1185">Reference proteome</keyword>
<dbReference type="Proteomes" id="UP000052015">
    <property type="component" value="Unassembled WGS sequence"/>
</dbReference>
<keyword evidence="2" id="KW-0479">Metal-binding</keyword>
<dbReference type="InterPro" id="IPR042243">
    <property type="entry name" value="HypD_1"/>
</dbReference>
<comment type="similarity">
    <text evidence="1">Belongs to the HypD family.</text>
</comment>
<evidence type="ECO:0000256" key="2">
    <source>
        <dbReference type="ARBA" id="ARBA00022723"/>
    </source>
</evidence>
<reference evidence="4 5" key="1">
    <citation type="submission" date="2015-09" db="EMBL/GenBank/DDBJ databases">
        <title>Draft genome sequence of a Caloramator mitchellensis, a moderate thermophile from the Great Artesian Basin of Australia.</title>
        <authorList>
            <person name="Patel B.K."/>
        </authorList>
    </citation>
    <scope>NUCLEOTIDE SEQUENCE [LARGE SCALE GENOMIC DNA]</scope>
    <source>
        <strain evidence="4 5">VF08</strain>
    </source>
</reference>
<proteinExistence type="inferred from homology"/>
<dbReference type="STRING" id="908809.ABG79_01598"/>
<accession>A0A0R3JSW7</accession>
<dbReference type="NCBIfam" id="TIGR00075">
    <property type="entry name" value="hypD"/>
    <property type="match status" value="1"/>
</dbReference>
<dbReference type="PANTHER" id="PTHR30149:SF0">
    <property type="entry name" value="HYDROGENASE MATURATION FACTOR HYPD"/>
    <property type="match status" value="1"/>
</dbReference>
<dbReference type="EMBL" id="LKHP01000008">
    <property type="protein sequence ID" value="KRQ86615.1"/>
    <property type="molecule type" value="Genomic_DNA"/>
</dbReference>
<dbReference type="Pfam" id="PF01924">
    <property type="entry name" value="HypD"/>
    <property type="match status" value="1"/>
</dbReference>
<dbReference type="AlphaFoldDB" id="A0A0R3JSW7"/>